<dbReference type="EC" id="2.3.2.27" evidence="10"/>
<keyword evidence="3 10" id="KW-0808">Transferase</keyword>
<evidence type="ECO:0000256" key="2">
    <source>
        <dbReference type="ARBA" id="ARBA00004906"/>
    </source>
</evidence>
<accession>A0A151Z3F0</accession>
<dbReference type="OrthoDB" id="20544at2759"/>
<dbReference type="GO" id="GO:0071596">
    <property type="term" value="P:ubiquitin-dependent protein catabolic process via the N-end rule pathway"/>
    <property type="evidence" value="ECO:0007669"/>
    <property type="project" value="UniProtKB-UniRule"/>
</dbReference>
<organism evidence="12 13">
    <name type="scientific">Tieghemostelium lacteum</name>
    <name type="common">Slime mold</name>
    <name type="synonym">Dictyostelium lacteum</name>
    <dbReference type="NCBI Taxonomy" id="361077"/>
    <lineage>
        <taxon>Eukaryota</taxon>
        <taxon>Amoebozoa</taxon>
        <taxon>Evosea</taxon>
        <taxon>Eumycetozoa</taxon>
        <taxon>Dictyostelia</taxon>
        <taxon>Dictyosteliales</taxon>
        <taxon>Raperosteliaceae</taxon>
        <taxon>Tieghemostelium</taxon>
    </lineage>
</organism>
<dbReference type="GO" id="GO:0061630">
    <property type="term" value="F:ubiquitin protein ligase activity"/>
    <property type="evidence" value="ECO:0007669"/>
    <property type="project" value="UniProtKB-UniRule"/>
</dbReference>
<dbReference type="PANTHER" id="PTHR21497:SF37">
    <property type="entry name" value="E3 UBIQUITIN-PROTEIN LIGASE"/>
    <property type="match status" value="1"/>
</dbReference>
<dbReference type="GO" id="GO:0008270">
    <property type="term" value="F:zinc ion binding"/>
    <property type="evidence" value="ECO:0007669"/>
    <property type="project" value="UniProtKB-UniRule"/>
</dbReference>
<keyword evidence="13" id="KW-1185">Reference proteome</keyword>
<keyword evidence="5 10" id="KW-0863">Zinc-finger</keyword>
<evidence type="ECO:0000313" key="13">
    <source>
        <dbReference type="Proteomes" id="UP000076078"/>
    </source>
</evidence>
<dbReference type="SMART" id="SM00396">
    <property type="entry name" value="ZnF_UBR1"/>
    <property type="match status" value="1"/>
</dbReference>
<dbReference type="OMA" id="CQMFELP"/>
<evidence type="ECO:0000313" key="12">
    <source>
        <dbReference type="EMBL" id="KYQ88469.1"/>
    </source>
</evidence>
<dbReference type="SUPFAM" id="SSF57850">
    <property type="entry name" value="RING/U-box"/>
    <property type="match status" value="1"/>
</dbReference>
<gene>
    <name evidence="12" type="ORF">DLAC_11181</name>
</gene>
<keyword evidence="7 10" id="KW-0862">Zinc</keyword>
<dbReference type="GO" id="GO:0005737">
    <property type="term" value="C:cytoplasm"/>
    <property type="evidence" value="ECO:0007669"/>
    <property type="project" value="TreeGrafter"/>
</dbReference>
<comment type="catalytic activity">
    <reaction evidence="1 10">
        <text>S-ubiquitinyl-[E2 ubiquitin-conjugating enzyme]-L-cysteine + [acceptor protein]-L-lysine = [E2 ubiquitin-conjugating enzyme]-L-cysteine + N(6)-ubiquitinyl-[acceptor protein]-L-lysine.</text>
        <dbReference type="EC" id="2.3.2.27"/>
    </reaction>
</comment>
<dbReference type="InterPro" id="IPR039164">
    <property type="entry name" value="UBR1-like"/>
</dbReference>
<evidence type="ECO:0000256" key="10">
    <source>
        <dbReference type="RuleBase" id="RU366018"/>
    </source>
</evidence>
<dbReference type="GO" id="GO:0000151">
    <property type="term" value="C:ubiquitin ligase complex"/>
    <property type="evidence" value="ECO:0007669"/>
    <property type="project" value="TreeGrafter"/>
</dbReference>
<name>A0A151Z3F0_TIELA</name>
<dbReference type="UniPathway" id="UPA00143"/>
<keyword evidence="4 10" id="KW-0479">Metal-binding</keyword>
<dbReference type="InParanoid" id="A0A151Z3F0"/>
<dbReference type="CDD" id="cd19673">
    <property type="entry name" value="UBR-box_UBR3"/>
    <property type="match status" value="1"/>
</dbReference>
<protein>
    <recommendedName>
        <fullName evidence="10">E3 ubiquitin-protein ligase</fullName>
        <ecNumber evidence="10">2.3.2.27</ecNumber>
    </recommendedName>
</protein>
<evidence type="ECO:0000256" key="4">
    <source>
        <dbReference type="ARBA" id="ARBA00022723"/>
    </source>
</evidence>
<keyword evidence="6 10" id="KW-0833">Ubl conjugation pathway</keyword>
<comment type="similarity">
    <text evidence="8 10">Belongs to the E3 ubiquitin-protein ligase UBR1-like family.</text>
</comment>
<dbReference type="Gene3D" id="2.10.110.30">
    <property type="match status" value="1"/>
</dbReference>
<evidence type="ECO:0000256" key="7">
    <source>
        <dbReference type="ARBA" id="ARBA00022833"/>
    </source>
</evidence>
<evidence type="ECO:0000256" key="9">
    <source>
        <dbReference type="PROSITE-ProRule" id="PRU00508"/>
    </source>
</evidence>
<evidence type="ECO:0000256" key="6">
    <source>
        <dbReference type="ARBA" id="ARBA00022786"/>
    </source>
</evidence>
<dbReference type="PANTHER" id="PTHR21497">
    <property type="entry name" value="UBIQUITIN LIGASE E3 ALPHA-RELATED"/>
    <property type="match status" value="1"/>
</dbReference>
<comment type="pathway">
    <text evidence="2 10">Protein modification; protein ubiquitination.</text>
</comment>
<reference evidence="12 13" key="1">
    <citation type="submission" date="2015-12" db="EMBL/GenBank/DDBJ databases">
        <title>Dictyostelia acquired genes for synthesis and detection of signals that induce cell-type specialization by lateral gene transfer from prokaryotes.</title>
        <authorList>
            <person name="Gloeckner G."/>
            <person name="Schaap P."/>
        </authorList>
    </citation>
    <scope>NUCLEOTIDE SEQUENCE [LARGE SCALE GENOMIC DNA]</scope>
    <source>
        <strain evidence="12 13">TK</strain>
    </source>
</reference>
<dbReference type="GO" id="GO:0016567">
    <property type="term" value="P:protein ubiquitination"/>
    <property type="evidence" value="ECO:0007669"/>
    <property type="project" value="UniProtKB-UniRule"/>
</dbReference>
<dbReference type="EMBL" id="LODT01000051">
    <property type="protein sequence ID" value="KYQ88469.1"/>
    <property type="molecule type" value="Genomic_DNA"/>
</dbReference>
<dbReference type="FunFam" id="2.10.110.30:FF:000002">
    <property type="entry name" value="Putative e3 ubiquitin-protein ligase ubr3"/>
    <property type="match status" value="1"/>
</dbReference>
<dbReference type="FunCoup" id="A0A151Z3F0">
    <property type="interactions" value="492"/>
</dbReference>
<evidence type="ECO:0000256" key="8">
    <source>
        <dbReference type="ARBA" id="ARBA00046341"/>
    </source>
</evidence>
<proteinExistence type="inferred from homology"/>
<evidence type="ECO:0000256" key="3">
    <source>
        <dbReference type="ARBA" id="ARBA00022679"/>
    </source>
</evidence>
<dbReference type="Proteomes" id="UP000076078">
    <property type="component" value="Unassembled WGS sequence"/>
</dbReference>
<comment type="function">
    <text evidence="10">Ubiquitin ligase protein which is a component of the N-end rule pathway. Recognizes and binds to proteins bearing specific N-terminal residues that are destabilizing according to the N-end rule, leading to their ubiquitination and subsequent degradation.</text>
</comment>
<feature type="domain" description="UBR-type" evidence="11">
    <location>
        <begin position="77"/>
        <end position="150"/>
    </location>
</feature>
<evidence type="ECO:0000259" key="11">
    <source>
        <dbReference type="PROSITE" id="PS51157"/>
    </source>
</evidence>
<evidence type="ECO:0000256" key="1">
    <source>
        <dbReference type="ARBA" id="ARBA00000900"/>
    </source>
</evidence>
<dbReference type="Pfam" id="PF02207">
    <property type="entry name" value="zf-UBR"/>
    <property type="match status" value="1"/>
</dbReference>
<comment type="caution">
    <text evidence="12">The sequence shown here is derived from an EMBL/GenBank/DDBJ whole genome shotgun (WGS) entry which is preliminary data.</text>
</comment>
<dbReference type="InterPro" id="IPR003126">
    <property type="entry name" value="Znf_UBR"/>
</dbReference>
<feature type="zinc finger region" description="UBR-type" evidence="9">
    <location>
        <begin position="77"/>
        <end position="150"/>
    </location>
</feature>
<dbReference type="PROSITE" id="PS51157">
    <property type="entry name" value="ZF_UBR"/>
    <property type="match status" value="1"/>
</dbReference>
<evidence type="ECO:0000256" key="5">
    <source>
        <dbReference type="ARBA" id="ARBA00022771"/>
    </source>
</evidence>
<sequence length="1533" mass="178218">MNNSVGPLNNNIGGAPNLIWDRVTFKPLLDKEFQLTDVFGYLETNETTKSRLDTLPSTLLSESLQSILRKTSVHRFPFCQHEWTKKTYFFRCKDCCITETSCVCIDCFRKGNHIEEGHSFMIEESGMGGCCDCGNADSFYPKGFCSEHFLPEKPDHPAQKLESEEFRMKLYCLFRIVSLHLCNLLINYREEQDPNSFKIIRTVKQCETIFNWLDAIARSSYPILYIISEEFCNRLLNPVDFKLYDNSSPLPYLNKVPSRFMYSQNQSILRTILEIIVEKPEILNIFRPLVITLLGNRLFKQCFCEEFLIHYPSFALSSDMQFRSLISAVACQMFELPSIAIPFSTGSSKQNLISTLIRVNLLLINKKSQFNFFNHTDRTLYDNVFSPNQDMIYVSNGLKHQAITKYLSQDENLSIVNQLLIMMDEIQMMCPVFRQLDKPLPYELGVIPTLTSLECQSLSSWENFLQSLQSQSISIKKFLKMIVSHIQSKGFDSYRSFNYEDSSGQYVLVESNIYDAKVPVPFHLVNNRAFGVFLLNYLWGSPDYSKEFVKECIGSSSIAKLATQSMLPIVMMGQYLSKHWEKNVNIQEYFSYYTWSFMGLDLFTLQYCSLLLGHKHFLLLSLSNFTGGFQIQTSESLSDFIKFVITILQNRLSQKYGLKEARYHLIQGLSSNVSTYAKLCEYRKEFLTMNVEETVKEVSVEKDKKLRLRPELWSEFDPYYPYLFYEKNSLLNTSFNNYYEYLKQQHHPISESYPLPCKTEPLPDALLPLLEMINEPFLIDIVQYILLNYLQPSYRISNQNHIEIFLQNYLVSYSSSTDLGNIYDGLMNHCLYLLNLSLRIFKTQMWPTYSDNLKLKITKRIGIFVKQNSATTETPIDVDMDDDELQEIESIHLSAKDSDQYTNNFLLLLLKNNENQPCNLLNLIITISKKMDKQSIFTDKKNLFNNLLMELYQFDSRFENLFDIKDFLSQQSQIEMKLKKEKAMAFQAAIKEKMKLQQLKFLQESSGDNMDLEDNSMITKDNNNNQTKNTSSEKPCVVCKLNHNHAEDELLAIGLFEQCSMKKFSNVETLKFAKVPDGVAVHDKTNLVITIDSFTTHGLYDFIGKGLNTLAHTCGHYIHKKCLFNFMYHQDVFKCPLCNRISNMVLIIDKFDNQYDKQLSATLFNVIMTNDLTFKNPPYPQTSITSMYLWKHVVSNIEVLELISRSIDLYKDTPEDPDYKIYTNREFLRELNTLYLLYNNVMAMTNHYRNMYSGFLQSIQNQSNLDLVDPFITASVAHFLDRSQPPLPLLLKGYYQLIFNISQINTKKDIGTISKIALPYLRKCYLLYYHCYLGKPFDELEVNSENIQIIDKLESFQFIQEKLCFPSIESILTSQEYTQICIKMSLENIESLPLIPSLLSQLPRFIPLPSNHINFLLDNISRPCVHNCSELPKGVCLFCNAILCYGECCSDEVYQHTHVCGYTQNLLMGVCKPDINVVIVSPIQKSFHLDLYYDKNNEAVHKSKPFIHLKTSSLRSIYINYLKSQFYNYEKNY</sequence>